<dbReference type="OrthoDB" id="5671547at2"/>
<feature type="chain" id="PRO_5013340816" description="Transglycosylase SLT domain-containing protein" evidence="1">
    <location>
        <begin position="24"/>
        <end position="248"/>
    </location>
</feature>
<evidence type="ECO:0000259" key="2">
    <source>
        <dbReference type="Pfam" id="PF01464"/>
    </source>
</evidence>
<dbReference type="Proteomes" id="UP000190867">
    <property type="component" value="Unassembled WGS sequence"/>
</dbReference>
<proteinExistence type="predicted"/>
<evidence type="ECO:0000313" key="3">
    <source>
        <dbReference type="EMBL" id="OOS00866.1"/>
    </source>
</evidence>
<dbReference type="SUPFAM" id="SSF53955">
    <property type="entry name" value="Lysozyme-like"/>
    <property type="match status" value="1"/>
</dbReference>
<dbReference type="EMBL" id="MUYA01000001">
    <property type="protein sequence ID" value="OOS00866.1"/>
    <property type="molecule type" value="Genomic_DNA"/>
</dbReference>
<dbReference type="Pfam" id="PF01464">
    <property type="entry name" value="SLT"/>
    <property type="match status" value="1"/>
</dbReference>
<accession>A0A1T0AW46</accession>
<keyword evidence="1" id="KW-0732">Signal</keyword>
<protein>
    <recommendedName>
        <fullName evidence="2">Transglycosylase SLT domain-containing protein</fullName>
    </recommendedName>
</protein>
<comment type="caution">
    <text evidence="3">The sequence shown here is derived from an EMBL/GenBank/DDBJ whole genome shotgun (WGS) entry which is preliminary data.</text>
</comment>
<reference evidence="3 4" key="1">
    <citation type="submission" date="2017-02" db="EMBL/GenBank/DDBJ databases">
        <title>Draft genome sequence of Haemophilus paracuniculus CCUG 43573 type strain.</title>
        <authorList>
            <person name="Engstrom-Jakobsson H."/>
            <person name="Salva-Serra F."/>
            <person name="Thorell K."/>
            <person name="Gonzales-Siles L."/>
            <person name="Karlsson R."/>
            <person name="Boulund F."/>
            <person name="Engstrand L."/>
            <person name="Kristiansson E."/>
            <person name="Moore E."/>
        </authorList>
    </citation>
    <scope>NUCLEOTIDE SEQUENCE [LARGE SCALE GENOMIC DNA]</scope>
    <source>
        <strain evidence="3 4">CCUG 43573</strain>
    </source>
</reference>
<dbReference type="InterPro" id="IPR008258">
    <property type="entry name" value="Transglycosylase_SLT_dom_1"/>
</dbReference>
<evidence type="ECO:0000313" key="4">
    <source>
        <dbReference type="Proteomes" id="UP000190867"/>
    </source>
</evidence>
<dbReference type="STRING" id="734.B0187_00815"/>
<dbReference type="AlphaFoldDB" id="A0A1T0AW46"/>
<name>A0A1T0AW46_9PAST</name>
<feature type="domain" description="Transglycosylase SLT" evidence="2">
    <location>
        <begin position="37"/>
        <end position="159"/>
    </location>
</feature>
<gene>
    <name evidence="3" type="ORF">B0187_00815</name>
</gene>
<sequence>MAISRLLITLGSLSIFFSSTALSAKPFYGFGREVDSYIREAAQRYQVSEAMLRGLVKMEDGWYGKISPTGAVGVGQFTFKTWNELAQLPEGYRIGMRPITARTKGTSADPRHHRYINTLAMGLYVRWIINQFAERGLKATDENVYLAYNIGLDGFHRAVSGRTTWNDLKNMRRNGMTRSMRVSDFLAYQKGRYLENKRIANFQRAVPSQSFASASPKRNMATLQPNIPSPQVMRWVEPAEKLRWINPL</sequence>
<dbReference type="Gene3D" id="1.10.530.10">
    <property type="match status" value="1"/>
</dbReference>
<organism evidence="3 4">
    <name type="scientific">Haemophilus paracuniculus</name>
    <dbReference type="NCBI Taxonomy" id="734"/>
    <lineage>
        <taxon>Bacteria</taxon>
        <taxon>Pseudomonadati</taxon>
        <taxon>Pseudomonadota</taxon>
        <taxon>Gammaproteobacteria</taxon>
        <taxon>Pasteurellales</taxon>
        <taxon>Pasteurellaceae</taxon>
        <taxon>Haemophilus</taxon>
    </lineage>
</organism>
<keyword evidence="4" id="KW-1185">Reference proteome</keyword>
<evidence type="ECO:0000256" key="1">
    <source>
        <dbReference type="SAM" id="SignalP"/>
    </source>
</evidence>
<dbReference type="InterPro" id="IPR023346">
    <property type="entry name" value="Lysozyme-like_dom_sf"/>
</dbReference>
<dbReference type="RefSeq" id="WP_078235846.1">
    <property type="nucleotide sequence ID" value="NZ_MUYA01000001.1"/>
</dbReference>
<feature type="signal peptide" evidence="1">
    <location>
        <begin position="1"/>
        <end position="23"/>
    </location>
</feature>